<keyword evidence="10" id="KW-1185">Reference proteome</keyword>
<protein>
    <submittedName>
        <fullName evidence="9">DNA ligase (ATP)</fullName>
        <ecNumber evidence="9">6.5.1.1</ecNumber>
    </submittedName>
</protein>
<evidence type="ECO:0000256" key="2">
    <source>
        <dbReference type="ARBA" id="ARBA00022598"/>
    </source>
</evidence>
<proteinExistence type="predicted"/>
<dbReference type="InterPro" id="IPR012310">
    <property type="entry name" value="DNA_ligase_ATP-dep_cent"/>
</dbReference>
<dbReference type="GO" id="GO:0006260">
    <property type="term" value="P:DNA replication"/>
    <property type="evidence" value="ECO:0007669"/>
    <property type="project" value="UniProtKB-KW"/>
</dbReference>
<dbReference type="Pfam" id="PF01068">
    <property type="entry name" value="DNA_ligase_A_M"/>
    <property type="match status" value="1"/>
</dbReference>
<dbReference type="STRING" id="1547922.ISF6_2848"/>
<dbReference type="GO" id="GO:0006281">
    <property type="term" value="P:DNA repair"/>
    <property type="evidence" value="ECO:0007669"/>
    <property type="project" value="UniProtKB-KW"/>
</dbReference>
<keyword evidence="2 9" id="KW-0436">Ligase</keyword>
<gene>
    <name evidence="9" type="ORF">ISF6_2848</name>
</gene>
<dbReference type="SUPFAM" id="SSF56091">
    <property type="entry name" value="DNA ligase/mRNA capping enzyme, catalytic domain"/>
    <property type="match status" value="1"/>
</dbReference>
<dbReference type="RefSeq" id="WP_054020953.1">
    <property type="nucleotide sequence ID" value="NZ_BBYR01000040.1"/>
</dbReference>
<evidence type="ECO:0000313" key="9">
    <source>
        <dbReference type="EMBL" id="GAP36993.1"/>
    </source>
</evidence>
<dbReference type="SUPFAM" id="SSF50249">
    <property type="entry name" value="Nucleic acid-binding proteins"/>
    <property type="match status" value="1"/>
</dbReference>
<feature type="domain" description="ATP-dependent DNA ligase family profile" evidence="8">
    <location>
        <begin position="155"/>
        <end position="256"/>
    </location>
</feature>
<dbReference type="AlphaFoldDB" id="A0A0K8P307"/>
<accession>A0A0K8P307</accession>
<dbReference type="PROSITE" id="PS50160">
    <property type="entry name" value="DNA_LIGASE_A3"/>
    <property type="match status" value="1"/>
</dbReference>
<dbReference type="InterPro" id="IPR006311">
    <property type="entry name" value="TAT_signal"/>
</dbReference>
<dbReference type="GO" id="GO:0003910">
    <property type="term" value="F:DNA ligase (ATP) activity"/>
    <property type="evidence" value="ECO:0007669"/>
    <property type="project" value="UniProtKB-EC"/>
</dbReference>
<dbReference type="Gene3D" id="2.40.50.140">
    <property type="entry name" value="Nucleic acid-binding proteins"/>
    <property type="match status" value="1"/>
</dbReference>
<evidence type="ECO:0000256" key="5">
    <source>
        <dbReference type="ARBA" id="ARBA00023204"/>
    </source>
</evidence>
<dbReference type="PROSITE" id="PS51318">
    <property type="entry name" value="TAT"/>
    <property type="match status" value="1"/>
</dbReference>
<evidence type="ECO:0000256" key="7">
    <source>
        <dbReference type="SAM" id="MobiDB-lite"/>
    </source>
</evidence>
<reference evidence="9 10" key="2">
    <citation type="journal article" date="2016" name="Science">
        <title>A bacterium that degrades and assimilates poly(ethylene terephthalate).</title>
        <authorList>
            <person name="Yoshida S."/>
            <person name="Hiraga K."/>
            <person name="Takehana T."/>
            <person name="Taniguchi I."/>
            <person name="Yamaji H."/>
            <person name="Maeda Y."/>
            <person name="Toyohara K."/>
            <person name="Miyamoto K."/>
            <person name="Kimura Y."/>
            <person name="Oda K."/>
        </authorList>
    </citation>
    <scope>NUCLEOTIDE SEQUENCE [LARGE SCALE GENOMIC DNA]</scope>
    <source>
        <strain evidence="10">NBRC 110686 / TISTR 2288 / 201-F6</strain>
    </source>
</reference>
<dbReference type="NCBIfam" id="NF006592">
    <property type="entry name" value="PRK09125.1"/>
    <property type="match status" value="1"/>
</dbReference>
<evidence type="ECO:0000259" key="8">
    <source>
        <dbReference type="PROSITE" id="PS50160"/>
    </source>
</evidence>
<evidence type="ECO:0000313" key="10">
    <source>
        <dbReference type="Proteomes" id="UP000037660"/>
    </source>
</evidence>
<evidence type="ECO:0000256" key="3">
    <source>
        <dbReference type="ARBA" id="ARBA00022705"/>
    </source>
</evidence>
<dbReference type="Gene3D" id="3.30.1490.70">
    <property type="match status" value="1"/>
</dbReference>
<evidence type="ECO:0000256" key="4">
    <source>
        <dbReference type="ARBA" id="ARBA00022763"/>
    </source>
</evidence>
<evidence type="ECO:0000256" key="6">
    <source>
        <dbReference type="ARBA" id="ARBA00034003"/>
    </source>
</evidence>
<dbReference type="OrthoDB" id="9782700at2"/>
<keyword evidence="3" id="KW-0235">DNA replication</keyword>
<keyword evidence="4" id="KW-0227">DNA damage</keyword>
<reference evidence="10" key="1">
    <citation type="submission" date="2015-07" db="EMBL/GenBank/DDBJ databases">
        <title>Discovery of a poly(ethylene terephthalate assimilation.</title>
        <authorList>
            <person name="Yoshida S."/>
            <person name="Hiraga K."/>
            <person name="Takehana T."/>
            <person name="Taniguchi I."/>
            <person name="Yamaji H."/>
            <person name="Maeda Y."/>
            <person name="Toyohara K."/>
            <person name="Miyamoto K."/>
            <person name="Kimura Y."/>
            <person name="Oda K."/>
        </authorList>
    </citation>
    <scope>NUCLEOTIDE SEQUENCE [LARGE SCALE GENOMIC DNA]</scope>
    <source>
        <strain evidence="10">NBRC 110686 / TISTR 2288 / 201-F6</strain>
    </source>
</reference>
<feature type="region of interest" description="Disordered" evidence="7">
    <location>
        <begin position="1"/>
        <end position="20"/>
    </location>
</feature>
<dbReference type="InterPro" id="IPR012340">
    <property type="entry name" value="NA-bd_OB-fold"/>
</dbReference>
<dbReference type="CDD" id="cd08041">
    <property type="entry name" value="OBF_kDNA_ligase_like"/>
    <property type="match status" value="1"/>
</dbReference>
<keyword evidence="5" id="KW-0234">DNA repair</keyword>
<dbReference type="CDD" id="cd07896">
    <property type="entry name" value="Adenylation_kDNA_ligase_like"/>
    <property type="match status" value="1"/>
</dbReference>
<dbReference type="PANTHER" id="PTHR47810">
    <property type="entry name" value="DNA LIGASE"/>
    <property type="match status" value="1"/>
</dbReference>
<dbReference type="PANTHER" id="PTHR47810:SF1">
    <property type="entry name" value="DNA LIGASE B"/>
    <property type="match status" value="1"/>
</dbReference>
<dbReference type="InterPro" id="IPR050326">
    <property type="entry name" value="NAD_dep_DNA_ligaseB"/>
</dbReference>
<evidence type="ECO:0000256" key="1">
    <source>
        <dbReference type="ARBA" id="ARBA00001968"/>
    </source>
</evidence>
<dbReference type="EMBL" id="BBYR01000040">
    <property type="protein sequence ID" value="GAP36993.1"/>
    <property type="molecule type" value="Genomic_DNA"/>
</dbReference>
<name>A0A0K8P307_PISS1</name>
<dbReference type="Gene3D" id="3.30.470.30">
    <property type="entry name" value="DNA ligase/mRNA capping enzyme"/>
    <property type="match status" value="1"/>
</dbReference>
<comment type="cofactor">
    <cofactor evidence="1">
        <name>a divalent metal cation</name>
        <dbReference type="ChEBI" id="CHEBI:60240"/>
    </cofactor>
</comment>
<dbReference type="Proteomes" id="UP000037660">
    <property type="component" value="Unassembled WGS sequence"/>
</dbReference>
<comment type="catalytic activity">
    <reaction evidence="6">
        <text>ATP + (deoxyribonucleotide)n-3'-hydroxyl + 5'-phospho-(deoxyribonucleotide)m = (deoxyribonucleotide)n+m + AMP + diphosphate.</text>
        <dbReference type="EC" id="6.5.1.1"/>
    </reaction>
</comment>
<dbReference type="Pfam" id="PF14743">
    <property type="entry name" value="DNA_ligase_OB_2"/>
    <property type="match status" value="1"/>
</dbReference>
<comment type="caution">
    <text evidence="9">The sequence shown here is derived from an EMBL/GenBank/DDBJ whole genome shotgun (WGS) entry which is preliminary data.</text>
</comment>
<dbReference type="EC" id="6.5.1.1" evidence="9"/>
<dbReference type="GO" id="GO:0005524">
    <property type="term" value="F:ATP binding"/>
    <property type="evidence" value="ECO:0007669"/>
    <property type="project" value="InterPro"/>
</dbReference>
<organism evidence="9 10">
    <name type="scientific">Piscinibacter sakaiensis</name>
    <name type="common">Ideonella sakaiensis</name>
    <dbReference type="NCBI Taxonomy" id="1547922"/>
    <lineage>
        <taxon>Bacteria</taxon>
        <taxon>Pseudomonadati</taxon>
        <taxon>Pseudomonadota</taxon>
        <taxon>Betaproteobacteria</taxon>
        <taxon>Burkholderiales</taxon>
        <taxon>Sphaerotilaceae</taxon>
        <taxon>Piscinibacter</taxon>
    </lineage>
</organism>
<dbReference type="InterPro" id="IPR029319">
    <property type="entry name" value="DNA_ligase_OB"/>
</dbReference>
<dbReference type="GO" id="GO:0006310">
    <property type="term" value="P:DNA recombination"/>
    <property type="evidence" value="ECO:0007669"/>
    <property type="project" value="InterPro"/>
</dbReference>
<sequence>MATRQQAAGPTPPAEHLGPLGRLGRRRLLAAAALFAAGPWPAPAAAAAGAPALLLATEDGPHVDPREHLVSEKYDGVRAHWDGRQFRFRSGRTIAAPDEFLAWLPPGTALDGELWLGRRRFDALSGLVRRATPSDPAWRALRYLLFELPGGAPRFDERVRQLQALAAARPGSPLQAVEQRRVADRAELMRLLDETVRAGGEGLMLHRADAPYRTGRSELLVKLKPQFDAEGVVVAHLPGQGRHAGRLGALELRLADGRRLRLGTGFSDAERDTPPPLGSIVSFRYRERTPSGLPRFASFLRVREEP</sequence>